<reference evidence="1 2" key="1">
    <citation type="submission" date="2020-08" db="EMBL/GenBank/DDBJ databases">
        <title>Genomic Encyclopedia of Type Strains, Phase III (KMG-III): the genomes of soil and plant-associated and newly described type strains.</title>
        <authorList>
            <person name="Whitman W."/>
        </authorList>
    </citation>
    <scope>NUCLEOTIDE SEQUENCE [LARGE SCALE GENOMIC DNA]</scope>
    <source>
        <strain evidence="1 2">CECT 7015</strain>
    </source>
</reference>
<name>A0A839U8S2_9HYPH</name>
<gene>
    <name evidence="1" type="ORF">FHS21_002790</name>
</gene>
<dbReference type="Proteomes" id="UP000554520">
    <property type="component" value="Unassembled WGS sequence"/>
</dbReference>
<evidence type="ECO:0000313" key="1">
    <source>
        <dbReference type="EMBL" id="MBB3146375.1"/>
    </source>
</evidence>
<comment type="caution">
    <text evidence="1">The sequence shown here is derived from an EMBL/GenBank/DDBJ whole genome shotgun (WGS) entry which is preliminary data.</text>
</comment>
<evidence type="ECO:0000313" key="2">
    <source>
        <dbReference type="Proteomes" id="UP000554520"/>
    </source>
</evidence>
<organism evidence="1 2">
    <name type="scientific">Phyllobacterium trifolii</name>
    <dbReference type="NCBI Taxonomy" id="300193"/>
    <lineage>
        <taxon>Bacteria</taxon>
        <taxon>Pseudomonadati</taxon>
        <taxon>Pseudomonadota</taxon>
        <taxon>Alphaproteobacteria</taxon>
        <taxon>Hyphomicrobiales</taxon>
        <taxon>Phyllobacteriaceae</taxon>
        <taxon>Phyllobacterium</taxon>
    </lineage>
</organism>
<keyword evidence="2" id="KW-1185">Reference proteome</keyword>
<protein>
    <submittedName>
        <fullName evidence="1">Uncharacterized protein</fullName>
    </submittedName>
</protein>
<accession>A0A839U8S2</accession>
<proteinExistence type="predicted"/>
<dbReference type="EMBL" id="JACHXN010000007">
    <property type="protein sequence ID" value="MBB3146375.1"/>
    <property type="molecule type" value="Genomic_DNA"/>
</dbReference>
<dbReference type="AlphaFoldDB" id="A0A839U8S2"/>
<sequence length="71" mass="8221">MRLMTASPARDTNRCAGSTLTLQASWWLRSCKEKLQSVAGIPMRLGFEERELSVRYCKYLERCVEVVIPHF</sequence>